<protein>
    <submittedName>
        <fullName evidence="1">Flagellar FlbD family protein</fullName>
    </submittedName>
</protein>
<accession>A0A6L9XUW4</accession>
<proteinExistence type="predicted"/>
<dbReference type="PANTHER" id="PTHR39185:SF1">
    <property type="entry name" value="SWARMING MOTILITY PROTEIN SWRD"/>
    <property type="match status" value="1"/>
</dbReference>
<name>A0A6L9XUW4_9MICO</name>
<dbReference type="RefSeq" id="WP_163288340.1">
    <property type="nucleotide sequence ID" value="NZ_JAAGWY010000001.1"/>
</dbReference>
<keyword evidence="1" id="KW-0282">Flagellum</keyword>
<dbReference type="InterPro" id="IPR009384">
    <property type="entry name" value="SwrD-like"/>
</dbReference>
<dbReference type="AlphaFoldDB" id="A0A6L9XUW4"/>
<dbReference type="PANTHER" id="PTHR39185">
    <property type="entry name" value="SWARMING MOTILITY PROTEIN SWRD"/>
    <property type="match status" value="1"/>
</dbReference>
<comment type="caution">
    <text evidence="1">The sequence shown here is derived from an EMBL/GenBank/DDBJ whole genome shotgun (WGS) entry which is preliminary data.</text>
</comment>
<dbReference type="EMBL" id="JAAGWY010000001">
    <property type="protein sequence ID" value="NEN05173.1"/>
    <property type="molecule type" value="Genomic_DNA"/>
</dbReference>
<evidence type="ECO:0000313" key="2">
    <source>
        <dbReference type="Proteomes" id="UP000474967"/>
    </source>
</evidence>
<keyword evidence="1" id="KW-0966">Cell projection</keyword>
<dbReference type="Pfam" id="PF06289">
    <property type="entry name" value="FlbD"/>
    <property type="match status" value="1"/>
</dbReference>
<keyword evidence="2" id="KW-1185">Reference proteome</keyword>
<sequence>MIVATRPNHSTFAVNPDLIERIHSGPETTLVLVDGSIFTVTETMSELIERIAAYRARVIAIANEASNGAPARPFGRHLTPVAAG</sequence>
<organism evidence="1 2">
    <name type="scientific">Leifsonia tongyongensis</name>
    <dbReference type="NCBI Taxonomy" id="1268043"/>
    <lineage>
        <taxon>Bacteria</taxon>
        <taxon>Bacillati</taxon>
        <taxon>Actinomycetota</taxon>
        <taxon>Actinomycetes</taxon>
        <taxon>Micrococcales</taxon>
        <taxon>Microbacteriaceae</taxon>
        <taxon>Leifsonia</taxon>
    </lineage>
</organism>
<evidence type="ECO:0000313" key="1">
    <source>
        <dbReference type="EMBL" id="NEN05173.1"/>
    </source>
</evidence>
<dbReference type="Proteomes" id="UP000474967">
    <property type="component" value="Unassembled WGS sequence"/>
</dbReference>
<gene>
    <name evidence="1" type="ORF">G3T36_04745</name>
</gene>
<reference evidence="1 2" key="1">
    <citation type="journal article" date="2014" name="J. Microbiol.">
        <title>Diaminobutyricibacter tongyongensis gen. nov., sp. nov. and Homoserinibacter gongjuensis gen. nov., sp. nov. belong to the family Microbacteriaceae.</title>
        <authorList>
            <person name="Kim S.J."/>
            <person name="Ahn J.H."/>
            <person name="Weon H.Y."/>
            <person name="Hamada M."/>
            <person name="Suzuki K."/>
            <person name="Kwon S.W."/>
        </authorList>
    </citation>
    <scope>NUCLEOTIDE SEQUENCE [LARGE SCALE GENOMIC DNA]</scope>
    <source>
        <strain evidence="1 2">NBRC 108724</strain>
    </source>
</reference>
<keyword evidence="1" id="KW-0969">Cilium</keyword>